<evidence type="ECO:0000313" key="1">
    <source>
        <dbReference type="EMBL" id="KAI0040634.1"/>
    </source>
</evidence>
<evidence type="ECO:0000313" key="2">
    <source>
        <dbReference type="Proteomes" id="UP000814033"/>
    </source>
</evidence>
<dbReference type="EMBL" id="MU276180">
    <property type="protein sequence ID" value="KAI0040634.1"/>
    <property type="molecule type" value="Genomic_DNA"/>
</dbReference>
<gene>
    <name evidence="1" type="ORF">FA95DRAFT_1460975</name>
</gene>
<organism evidence="1 2">
    <name type="scientific">Auriscalpium vulgare</name>
    <dbReference type="NCBI Taxonomy" id="40419"/>
    <lineage>
        <taxon>Eukaryota</taxon>
        <taxon>Fungi</taxon>
        <taxon>Dikarya</taxon>
        <taxon>Basidiomycota</taxon>
        <taxon>Agaricomycotina</taxon>
        <taxon>Agaricomycetes</taxon>
        <taxon>Russulales</taxon>
        <taxon>Auriscalpiaceae</taxon>
        <taxon>Auriscalpium</taxon>
    </lineage>
</organism>
<keyword evidence="2" id="KW-1185">Reference proteome</keyword>
<reference evidence="1" key="1">
    <citation type="submission" date="2021-02" db="EMBL/GenBank/DDBJ databases">
        <authorList>
            <consortium name="DOE Joint Genome Institute"/>
            <person name="Ahrendt S."/>
            <person name="Looney B.P."/>
            <person name="Miyauchi S."/>
            <person name="Morin E."/>
            <person name="Drula E."/>
            <person name="Courty P.E."/>
            <person name="Chicoki N."/>
            <person name="Fauchery L."/>
            <person name="Kohler A."/>
            <person name="Kuo A."/>
            <person name="Labutti K."/>
            <person name="Pangilinan J."/>
            <person name="Lipzen A."/>
            <person name="Riley R."/>
            <person name="Andreopoulos W."/>
            <person name="He G."/>
            <person name="Johnson J."/>
            <person name="Barry K.W."/>
            <person name="Grigoriev I.V."/>
            <person name="Nagy L."/>
            <person name="Hibbett D."/>
            <person name="Henrissat B."/>
            <person name="Matheny P.B."/>
            <person name="Labbe J."/>
            <person name="Martin F."/>
        </authorList>
    </citation>
    <scope>NUCLEOTIDE SEQUENCE</scope>
    <source>
        <strain evidence="1">FP105234-sp</strain>
    </source>
</reference>
<dbReference type="Proteomes" id="UP000814033">
    <property type="component" value="Unassembled WGS sequence"/>
</dbReference>
<feature type="non-terminal residue" evidence="1">
    <location>
        <position position="1"/>
    </location>
</feature>
<accession>A0ACB8R978</accession>
<sequence length="104" mass="11951">RQMGKRMDARTAALAAEFAPLRFRSVPWPMASRPASIEDLTRQAIRSFLVDDKRTDKAFKEKLKDMYMRWHPDKWSNIMKTVSQAELEDVKAGVDVVAGILNEL</sequence>
<proteinExistence type="predicted"/>
<name>A0ACB8R978_9AGAM</name>
<feature type="non-terminal residue" evidence="1">
    <location>
        <position position="104"/>
    </location>
</feature>
<reference evidence="1" key="2">
    <citation type="journal article" date="2022" name="New Phytol.">
        <title>Evolutionary transition to the ectomycorrhizal habit in the genomes of a hyperdiverse lineage of mushroom-forming fungi.</title>
        <authorList>
            <person name="Looney B."/>
            <person name="Miyauchi S."/>
            <person name="Morin E."/>
            <person name="Drula E."/>
            <person name="Courty P.E."/>
            <person name="Kohler A."/>
            <person name="Kuo A."/>
            <person name="LaButti K."/>
            <person name="Pangilinan J."/>
            <person name="Lipzen A."/>
            <person name="Riley R."/>
            <person name="Andreopoulos W."/>
            <person name="He G."/>
            <person name="Johnson J."/>
            <person name="Nolan M."/>
            <person name="Tritt A."/>
            <person name="Barry K.W."/>
            <person name="Grigoriev I.V."/>
            <person name="Nagy L.G."/>
            <person name="Hibbett D."/>
            <person name="Henrissat B."/>
            <person name="Matheny P.B."/>
            <person name="Labbe J."/>
            <person name="Martin F.M."/>
        </authorList>
    </citation>
    <scope>NUCLEOTIDE SEQUENCE</scope>
    <source>
        <strain evidence="1">FP105234-sp</strain>
    </source>
</reference>
<comment type="caution">
    <text evidence="1">The sequence shown here is derived from an EMBL/GenBank/DDBJ whole genome shotgun (WGS) entry which is preliminary data.</text>
</comment>
<protein>
    <submittedName>
        <fullName evidence="1">Uncharacterized protein</fullName>
    </submittedName>
</protein>